<accession>A0A0V1M520</accession>
<protein>
    <recommendedName>
        <fullName evidence="4">Secreted protein</fullName>
    </recommendedName>
</protein>
<organism evidence="2 3">
    <name type="scientific">Trichinella papuae</name>
    <dbReference type="NCBI Taxonomy" id="268474"/>
    <lineage>
        <taxon>Eukaryota</taxon>
        <taxon>Metazoa</taxon>
        <taxon>Ecdysozoa</taxon>
        <taxon>Nematoda</taxon>
        <taxon>Enoplea</taxon>
        <taxon>Dorylaimia</taxon>
        <taxon>Trichinellida</taxon>
        <taxon>Trichinellidae</taxon>
        <taxon>Trichinella</taxon>
    </lineage>
</organism>
<dbReference type="AlphaFoldDB" id="A0A0V1M520"/>
<gene>
    <name evidence="2" type="ORF">T10_9616</name>
</gene>
<keyword evidence="1" id="KW-0732">Signal</keyword>
<name>A0A0V1M520_9BILA</name>
<comment type="caution">
    <text evidence="2">The sequence shown here is derived from an EMBL/GenBank/DDBJ whole genome shotgun (WGS) entry which is preliminary data.</text>
</comment>
<reference evidence="2 3" key="1">
    <citation type="submission" date="2015-01" db="EMBL/GenBank/DDBJ databases">
        <title>Evolution of Trichinella species and genotypes.</title>
        <authorList>
            <person name="Korhonen P.K."/>
            <person name="Edoardo P."/>
            <person name="Giuseppe L.R."/>
            <person name="Gasser R.B."/>
        </authorList>
    </citation>
    <scope>NUCLEOTIDE SEQUENCE [LARGE SCALE GENOMIC DNA]</scope>
    <source>
        <strain evidence="2">ISS1980</strain>
    </source>
</reference>
<evidence type="ECO:0000256" key="1">
    <source>
        <dbReference type="SAM" id="SignalP"/>
    </source>
</evidence>
<dbReference type="EMBL" id="JYDO01000241">
    <property type="protein sequence ID" value="KRZ66466.1"/>
    <property type="molecule type" value="Genomic_DNA"/>
</dbReference>
<evidence type="ECO:0008006" key="4">
    <source>
        <dbReference type="Google" id="ProtNLM"/>
    </source>
</evidence>
<evidence type="ECO:0000313" key="3">
    <source>
        <dbReference type="Proteomes" id="UP000054843"/>
    </source>
</evidence>
<evidence type="ECO:0000313" key="2">
    <source>
        <dbReference type="EMBL" id="KRZ66466.1"/>
    </source>
</evidence>
<feature type="signal peptide" evidence="1">
    <location>
        <begin position="1"/>
        <end position="23"/>
    </location>
</feature>
<dbReference type="Proteomes" id="UP000054843">
    <property type="component" value="Unassembled WGS sequence"/>
</dbReference>
<feature type="chain" id="PRO_5006882226" description="Secreted protein" evidence="1">
    <location>
        <begin position="24"/>
        <end position="68"/>
    </location>
</feature>
<proteinExistence type="predicted"/>
<keyword evidence="3" id="KW-1185">Reference proteome</keyword>
<sequence length="68" mass="8130">MYFYGRKKYSMVLICLFPWLIFSRKSCQICPTNVYDQIIQYSFQSQSEYMSKAFVSNAHSLDILILNR</sequence>